<reference evidence="1" key="1">
    <citation type="journal article" date="2014" name="Front. Microbiol.">
        <title>High frequency of phylogenetically diverse reductive dehalogenase-homologous genes in deep subseafloor sedimentary metagenomes.</title>
        <authorList>
            <person name="Kawai M."/>
            <person name="Futagami T."/>
            <person name="Toyoda A."/>
            <person name="Takaki Y."/>
            <person name="Nishi S."/>
            <person name="Hori S."/>
            <person name="Arai W."/>
            <person name="Tsubouchi T."/>
            <person name="Morono Y."/>
            <person name="Uchiyama I."/>
            <person name="Ito T."/>
            <person name="Fujiyama A."/>
            <person name="Inagaki F."/>
            <person name="Takami H."/>
        </authorList>
    </citation>
    <scope>NUCLEOTIDE SEQUENCE</scope>
    <source>
        <strain evidence="1">Expedition CK06-06</strain>
    </source>
</reference>
<comment type="caution">
    <text evidence="1">The sequence shown here is derived from an EMBL/GenBank/DDBJ whole genome shotgun (WGS) entry which is preliminary data.</text>
</comment>
<feature type="non-terminal residue" evidence="1">
    <location>
        <position position="1"/>
    </location>
</feature>
<evidence type="ECO:0000313" key="1">
    <source>
        <dbReference type="EMBL" id="GAG95268.1"/>
    </source>
</evidence>
<name>X1CG73_9ZZZZ</name>
<sequence>YNIMIKNNTNDICFLIRTDERGKKENRNVIDLVALSANKDAESFLLNASGLKKKTKSFSKRNSLIEKFLASSVRSKIFL</sequence>
<dbReference type="EMBL" id="BART01022349">
    <property type="protein sequence ID" value="GAG95268.1"/>
    <property type="molecule type" value="Genomic_DNA"/>
</dbReference>
<gene>
    <name evidence="1" type="ORF">S01H4_40930</name>
</gene>
<accession>X1CG73</accession>
<proteinExistence type="predicted"/>
<dbReference type="AlphaFoldDB" id="X1CG73"/>
<organism evidence="1">
    <name type="scientific">marine sediment metagenome</name>
    <dbReference type="NCBI Taxonomy" id="412755"/>
    <lineage>
        <taxon>unclassified sequences</taxon>
        <taxon>metagenomes</taxon>
        <taxon>ecological metagenomes</taxon>
    </lineage>
</organism>
<protein>
    <submittedName>
        <fullName evidence="1">Uncharacterized protein</fullName>
    </submittedName>
</protein>